<protein>
    <submittedName>
        <fullName evidence="3">SOCS box domain-containing protein</fullName>
    </submittedName>
</protein>
<name>A0A182ESW0_ONCOC</name>
<evidence type="ECO:0000313" key="1">
    <source>
        <dbReference type="EMBL" id="VDM95372.1"/>
    </source>
</evidence>
<proteinExistence type="predicted"/>
<reference evidence="1 2" key="2">
    <citation type="submission" date="2018-08" db="EMBL/GenBank/DDBJ databases">
        <authorList>
            <person name="Laetsch R D."/>
            <person name="Stevens L."/>
            <person name="Kumar S."/>
            <person name="Blaxter L. M."/>
        </authorList>
    </citation>
    <scope>NUCLEOTIDE SEQUENCE [LARGE SCALE GENOMIC DNA]</scope>
</reference>
<dbReference type="STRING" id="42157.A0A182ESW0"/>
<dbReference type="OrthoDB" id="5864268at2759"/>
<evidence type="ECO:0000313" key="3">
    <source>
        <dbReference type="WBParaSite" id="nOo.2.0.1.t11231-RA"/>
    </source>
</evidence>
<sequence>MPYERPDSLSVRFQSSRKLAKLSRFQNERNQAEEIPLPPALHRFLIAPTTRSPSSPQ</sequence>
<keyword evidence="2" id="KW-1185">Reference proteome</keyword>
<evidence type="ECO:0000313" key="2">
    <source>
        <dbReference type="Proteomes" id="UP000271087"/>
    </source>
</evidence>
<reference evidence="3" key="1">
    <citation type="submission" date="2016-06" db="UniProtKB">
        <authorList>
            <consortium name="WormBaseParasite"/>
        </authorList>
    </citation>
    <scope>IDENTIFICATION</scope>
</reference>
<dbReference type="WBParaSite" id="nOo.2.0.1.t11231-RA">
    <property type="protein sequence ID" value="nOo.2.0.1.t11231-RA"/>
    <property type="gene ID" value="nOo.2.0.1.g11231"/>
</dbReference>
<gene>
    <name evidence="1" type="ORF">NOO_LOCUS11231</name>
</gene>
<accession>A0A182ESW0</accession>
<dbReference type="EMBL" id="UYRW01007505">
    <property type="protein sequence ID" value="VDM95372.1"/>
    <property type="molecule type" value="Genomic_DNA"/>
</dbReference>
<dbReference type="AlphaFoldDB" id="A0A182ESW0"/>
<dbReference type="Proteomes" id="UP000271087">
    <property type="component" value="Unassembled WGS sequence"/>
</dbReference>
<organism evidence="3">
    <name type="scientific">Onchocerca ochengi</name>
    <name type="common">Filarial nematode worm</name>
    <dbReference type="NCBI Taxonomy" id="42157"/>
    <lineage>
        <taxon>Eukaryota</taxon>
        <taxon>Metazoa</taxon>
        <taxon>Ecdysozoa</taxon>
        <taxon>Nematoda</taxon>
        <taxon>Chromadorea</taxon>
        <taxon>Rhabditida</taxon>
        <taxon>Spirurina</taxon>
        <taxon>Spiruromorpha</taxon>
        <taxon>Filarioidea</taxon>
        <taxon>Onchocercidae</taxon>
        <taxon>Onchocerca</taxon>
    </lineage>
</organism>